<reference evidence="3" key="2">
    <citation type="submission" date="2015-01" db="EMBL/GenBank/DDBJ databases">
        <title>Evolutionary Origins and Diversification of the Mycorrhizal Mutualists.</title>
        <authorList>
            <consortium name="DOE Joint Genome Institute"/>
            <consortium name="Mycorrhizal Genomics Consortium"/>
            <person name="Kohler A."/>
            <person name="Kuo A."/>
            <person name="Nagy L.G."/>
            <person name="Floudas D."/>
            <person name="Copeland A."/>
            <person name="Barry K.W."/>
            <person name="Cichocki N."/>
            <person name="Veneault-Fourrey C."/>
            <person name="LaButti K."/>
            <person name="Lindquist E.A."/>
            <person name="Lipzen A."/>
            <person name="Lundell T."/>
            <person name="Morin E."/>
            <person name="Murat C."/>
            <person name="Riley R."/>
            <person name="Ohm R."/>
            <person name="Sun H."/>
            <person name="Tunlid A."/>
            <person name="Henrissat B."/>
            <person name="Grigoriev I.V."/>
            <person name="Hibbett D.S."/>
            <person name="Martin F."/>
        </authorList>
    </citation>
    <scope>NUCLEOTIDE SEQUENCE [LARGE SCALE GENOMIC DNA]</scope>
    <source>
        <strain evidence="3">LaAM-08-1</strain>
    </source>
</reference>
<organism evidence="2 3">
    <name type="scientific">Laccaria amethystina LaAM-08-1</name>
    <dbReference type="NCBI Taxonomy" id="1095629"/>
    <lineage>
        <taxon>Eukaryota</taxon>
        <taxon>Fungi</taxon>
        <taxon>Dikarya</taxon>
        <taxon>Basidiomycota</taxon>
        <taxon>Agaricomycotina</taxon>
        <taxon>Agaricomycetes</taxon>
        <taxon>Agaricomycetidae</taxon>
        <taxon>Agaricales</taxon>
        <taxon>Agaricineae</taxon>
        <taxon>Hydnangiaceae</taxon>
        <taxon>Laccaria</taxon>
    </lineage>
</organism>
<protein>
    <submittedName>
        <fullName evidence="2">Uncharacterized protein</fullName>
    </submittedName>
</protein>
<sequence length="56" mass="6094">MNVEIATFTGSLHCKQACKQSLISLNLFALWPSANPDSYPPETTLHTDRGDSVISS</sequence>
<feature type="region of interest" description="Disordered" evidence="1">
    <location>
        <begin position="37"/>
        <end position="56"/>
    </location>
</feature>
<keyword evidence="3" id="KW-1185">Reference proteome</keyword>
<dbReference type="EMBL" id="KN838580">
    <property type="protein sequence ID" value="KIK03458.1"/>
    <property type="molecule type" value="Genomic_DNA"/>
</dbReference>
<dbReference type="Proteomes" id="UP000054477">
    <property type="component" value="Unassembled WGS sequence"/>
</dbReference>
<name>A0A0C9Y618_9AGAR</name>
<dbReference type="AlphaFoldDB" id="A0A0C9Y618"/>
<evidence type="ECO:0000256" key="1">
    <source>
        <dbReference type="SAM" id="MobiDB-lite"/>
    </source>
</evidence>
<dbReference type="HOGENOM" id="CLU_3032717_0_0_1"/>
<feature type="compositionally biased region" description="Basic and acidic residues" evidence="1">
    <location>
        <begin position="45"/>
        <end position="56"/>
    </location>
</feature>
<gene>
    <name evidence="2" type="ORF">K443DRAFT_676777</name>
</gene>
<evidence type="ECO:0000313" key="3">
    <source>
        <dbReference type="Proteomes" id="UP000054477"/>
    </source>
</evidence>
<proteinExistence type="predicted"/>
<reference evidence="2 3" key="1">
    <citation type="submission" date="2014-04" db="EMBL/GenBank/DDBJ databases">
        <authorList>
            <consortium name="DOE Joint Genome Institute"/>
            <person name="Kuo A."/>
            <person name="Kohler A."/>
            <person name="Nagy L.G."/>
            <person name="Floudas D."/>
            <person name="Copeland A."/>
            <person name="Barry K.W."/>
            <person name="Cichocki N."/>
            <person name="Veneault-Fourrey C."/>
            <person name="LaButti K."/>
            <person name="Lindquist E.A."/>
            <person name="Lipzen A."/>
            <person name="Lundell T."/>
            <person name="Morin E."/>
            <person name="Murat C."/>
            <person name="Sun H."/>
            <person name="Tunlid A."/>
            <person name="Henrissat B."/>
            <person name="Grigoriev I.V."/>
            <person name="Hibbett D.S."/>
            <person name="Martin F."/>
            <person name="Nordberg H.P."/>
            <person name="Cantor M.N."/>
            <person name="Hua S.X."/>
        </authorList>
    </citation>
    <scope>NUCLEOTIDE SEQUENCE [LARGE SCALE GENOMIC DNA]</scope>
    <source>
        <strain evidence="2 3">LaAM-08-1</strain>
    </source>
</reference>
<evidence type="ECO:0000313" key="2">
    <source>
        <dbReference type="EMBL" id="KIK03458.1"/>
    </source>
</evidence>
<accession>A0A0C9Y618</accession>